<feature type="transmembrane region" description="Helical" evidence="5">
    <location>
        <begin position="195"/>
        <end position="217"/>
    </location>
</feature>
<comment type="subcellular location">
    <subcellularLocation>
        <location evidence="1">Membrane</location>
        <topology evidence="1">Multi-pass membrane protein</topology>
    </subcellularLocation>
</comment>
<keyword evidence="4 5" id="KW-0472">Membrane</keyword>
<keyword evidence="2 5" id="KW-0812">Transmembrane</keyword>
<feature type="transmembrane region" description="Helical" evidence="5">
    <location>
        <begin position="340"/>
        <end position="357"/>
    </location>
</feature>
<feature type="transmembrane region" description="Helical" evidence="5">
    <location>
        <begin position="79"/>
        <end position="100"/>
    </location>
</feature>
<organism evidence="6 7">
    <name type="scientific">Candidatus Desulfobia pelagia</name>
    <dbReference type="NCBI Taxonomy" id="2841692"/>
    <lineage>
        <taxon>Bacteria</taxon>
        <taxon>Pseudomonadati</taxon>
        <taxon>Thermodesulfobacteriota</taxon>
        <taxon>Desulfobulbia</taxon>
        <taxon>Desulfobulbales</taxon>
        <taxon>Desulfobulbaceae</taxon>
        <taxon>Candidatus Desulfobia</taxon>
    </lineage>
</organism>
<evidence type="ECO:0000256" key="5">
    <source>
        <dbReference type="SAM" id="Phobius"/>
    </source>
</evidence>
<dbReference type="InterPro" id="IPR038665">
    <property type="entry name" value="Voltage-dep_anion_channel_sf"/>
</dbReference>
<dbReference type="Proteomes" id="UP000614424">
    <property type="component" value="Unassembled WGS sequence"/>
</dbReference>
<evidence type="ECO:0000256" key="1">
    <source>
        <dbReference type="ARBA" id="ARBA00004141"/>
    </source>
</evidence>
<proteinExistence type="predicted"/>
<dbReference type="Gene3D" id="1.50.10.150">
    <property type="entry name" value="Voltage-dependent anion channel"/>
    <property type="match status" value="1"/>
</dbReference>
<feature type="transmembrane region" description="Helical" evidence="5">
    <location>
        <begin position="223"/>
        <end position="247"/>
    </location>
</feature>
<reference evidence="6 7" key="1">
    <citation type="submission" date="2020-08" db="EMBL/GenBank/DDBJ databases">
        <title>Bridging the membrane lipid divide: bacteria of the FCB group superphylum have the potential to synthesize archaeal ether lipids.</title>
        <authorList>
            <person name="Villanueva L."/>
            <person name="Von Meijenfeldt F.A.B."/>
            <person name="Westbye A.B."/>
            <person name="Yadav S."/>
            <person name="Hopmans E.C."/>
            <person name="Dutilh B.E."/>
            <person name="Sinninghe Damste J.S."/>
        </authorList>
    </citation>
    <scope>NUCLEOTIDE SEQUENCE [LARGE SCALE GENOMIC DNA]</scope>
    <source>
        <strain evidence="6">NIOZ-UU47</strain>
    </source>
</reference>
<dbReference type="InterPro" id="IPR004695">
    <property type="entry name" value="SLAC1/Mae1/Ssu1/TehA"/>
</dbReference>
<gene>
    <name evidence="6" type="ORF">H8E41_07810</name>
</gene>
<dbReference type="AlphaFoldDB" id="A0A8J6TFT1"/>
<protein>
    <submittedName>
        <fullName evidence="6">Uncharacterized protein</fullName>
    </submittedName>
</protein>
<accession>A0A8J6TFT1</accession>
<dbReference type="Pfam" id="PF03595">
    <property type="entry name" value="SLAC1"/>
    <property type="match status" value="1"/>
</dbReference>
<sequence>MTAAPAKITLTHKLVDQFNMLWFIMVLGFGGTSVAGFAFLNNTMKRTPPLKGLLYADKINEFAANIGGTYAVISKYMQVHMVFFGILHLITLFTCTILFFKWRSKYPQKYQELANDTSRNSVLIAPVLAFGMAFNVFLVLGYVYVDWMRINVQPILPYAAAVYALLWIWTIIVAVRLQALALQKGFDVEKMHFGWLLIPFALGMTTVTGTGISYLAHGGLADFVFFLSVTSFTMALFLTLVKLFSLFKSHYAKGLPEKIEFLPAFFVVVPIITILTISLLRYGYYFQHKFHVQLPEAFFAFVVTSGFGLMTWYMILGLFMLRDYFKNYLFSSKYFDESQWGLICPMVAYAVLSTFVYKHGMAYTLTMGVTLIFMLLDVVVLTTMIVRQYLKVMGTQITQA</sequence>
<comment type="caution">
    <text evidence="6">The sequence shown here is derived from an EMBL/GenBank/DDBJ whole genome shotgun (WGS) entry which is preliminary data.</text>
</comment>
<dbReference type="GO" id="GO:0055085">
    <property type="term" value="P:transmembrane transport"/>
    <property type="evidence" value="ECO:0007669"/>
    <property type="project" value="InterPro"/>
</dbReference>
<name>A0A8J6TFT1_9BACT</name>
<dbReference type="EMBL" id="JACNJZ010000107">
    <property type="protein sequence ID" value="MBC8317798.1"/>
    <property type="molecule type" value="Genomic_DNA"/>
</dbReference>
<dbReference type="InterPro" id="IPR059133">
    <property type="entry name" value="TsoY-like"/>
</dbReference>
<evidence type="ECO:0000313" key="6">
    <source>
        <dbReference type="EMBL" id="MBC8317798.1"/>
    </source>
</evidence>
<evidence type="ECO:0000256" key="4">
    <source>
        <dbReference type="ARBA" id="ARBA00023136"/>
    </source>
</evidence>
<keyword evidence="3 5" id="KW-1133">Transmembrane helix</keyword>
<feature type="transmembrane region" description="Helical" evidence="5">
    <location>
        <begin position="20"/>
        <end position="40"/>
    </location>
</feature>
<dbReference type="GO" id="GO:0016020">
    <property type="term" value="C:membrane"/>
    <property type="evidence" value="ECO:0007669"/>
    <property type="project" value="UniProtKB-SubCell"/>
</dbReference>
<feature type="transmembrane region" description="Helical" evidence="5">
    <location>
        <begin position="155"/>
        <end position="175"/>
    </location>
</feature>
<feature type="transmembrane region" description="Helical" evidence="5">
    <location>
        <begin position="297"/>
        <end position="319"/>
    </location>
</feature>
<feature type="transmembrane region" description="Helical" evidence="5">
    <location>
        <begin position="121"/>
        <end position="143"/>
    </location>
</feature>
<feature type="transmembrane region" description="Helical" evidence="5">
    <location>
        <begin position="363"/>
        <end position="386"/>
    </location>
</feature>
<feature type="transmembrane region" description="Helical" evidence="5">
    <location>
        <begin position="259"/>
        <end position="285"/>
    </location>
</feature>
<evidence type="ECO:0000256" key="2">
    <source>
        <dbReference type="ARBA" id="ARBA00022692"/>
    </source>
</evidence>
<dbReference type="NCBIfam" id="NF047644">
    <property type="entry name" value="TsoY_fam"/>
    <property type="match status" value="1"/>
</dbReference>
<evidence type="ECO:0000313" key="7">
    <source>
        <dbReference type="Proteomes" id="UP000614424"/>
    </source>
</evidence>
<evidence type="ECO:0000256" key="3">
    <source>
        <dbReference type="ARBA" id="ARBA00022989"/>
    </source>
</evidence>